<evidence type="ECO:0000313" key="3">
    <source>
        <dbReference type="EMBL" id="PNP74685.1"/>
    </source>
</evidence>
<dbReference type="OrthoDB" id="5048846at2759"/>
<evidence type="ECO:0000256" key="2">
    <source>
        <dbReference type="SAM" id="SignalP"/>
    </source>
</evidence>
<feature type="region of interest" description="Disordered" evidence="1">
    <location>
        <begin position="313"/>
        <end position="521"/>
    </location>
</feature>
<dbReference type="EMBL" id="MTQA01000199">
    <property type="protein sequence ID" value="PNP74685.1"/>
    <property type="molecule type" value="Genomic_DNA"/>
</dbReference>
<feature type="compositionally biased region" description="Basic and acidic residues" evidence="1">
    <location>
        <begin position="435"/>
        <end position="464"/>
    </location>
</feature>
<feature type="compositionally biased region" description="Basic and acidic residues" evidence="1">
    <location>
        <begin position="276"/>
        <end position="290"/>
    </location>
</feature>
<feature type="compositionally biased region" description="Basic and acidic residues" evidence="1">
    <location>
        <begin position="76"/>
        <end position="94"/>
    </location>
</feature>
<evidence type="ECO:0000313" key="4">
    <source>
        <dbReference type="Proteomes" id="UP000236664"/>
    </source>
</evidence>
<dbReference type="Proteomes" id="UP000236664">
    <property type="component" value="Unassembled WGS sequence"/>
</dbReference>
<organism evidence="3 4">
    <name type="scientific">Gibberella nygamai</name>
    <name type="common">Bean root rot disease fungus</name>
    <name type="synonym">Fusarium nygamai</name>
    <dbReference type="NCBI Taxonomy" id="42673"/>
    <lineage>
        <taxon>Eukaryota</taxon>
        <taxon>Fungi</taxon>
        <taxon>Dikarya</taxon>
        <taxon>Ascomycota</taxon>
        <taxon>Pezizomycotina</taxon>
        <taxon>Sordariomycetes</taxon>
        <taxon>Hypocreomycetidae</taxon>
        <taxon>Hypocreales</taxon>
        <taxon>Nectriaceae</taxon>
        <taxon>Fusarium</taxon>
        <taxon>Fusarium fujikuroi species complex</taxon>
    </lineage>
</organism>
<protein>
    <submittedName>
        <fullName evidence="3">Uncharacterized protein</fullName>
    </submittedName>
</protein>
<keyword evidence="4" id="KW-1185">Reference proteome</keyword>
<feature type="region of interest" description="Disordered" evidence="1">
    <location>
        <begin position="76"/>
        <end position="128"/>
    </location>
</feature>
<reference evidence="3 4" key="1">
    <citation type="submission" date="2017-06" db="EMBL/GenBank/DDBJ databases">
        <title>Genome of Fusarium nygamai isolate CS10214.</title>
        <authorList>
            <person name="Gardiner D.M."/>
            <person name="Obanor F."/>
            <person name="Kazan K."/>
        </authorList>
    </citation>
    <scope>NUCLEOTIDE SEQUENCE [LARGE SCALE GENOMIC DNA]</scope>
    <source>
        <strain evidence="3 4">CS10214</strain>
    </source>
</reference>
<feature type="signal peptide" evidence="2">
    <location>
        <begin position="1"/>
        <end position="22"/>
    </location>
</feature>
<proteinExistence type="predicted"/>
<feature type="compositionally biased region" description="Polar residues" evidence="1">
    <location>
        <begin position="573"/>
        <end position="583"/>
    </location>
</feature>
<gene>
    <name evidence="3" type="ORF">FNYG_12021</name>
</gene>
<feature type="compositionally biased region" description="Basic and acidic residues" evidence="1">
    <location>
        <begin position="314"/>
        <end position="365"/>
    </location>
</feature>
<name>A0A2K0VXE0_GIBNY</name>
<sequence>MATPCLSRLLLIFLLGAIQVVAHPMSKDKPAESGNVVVQRSPCLRWKPKEENHRHIHYGSQEPAVTFQEITVKLDDKDASKHKSDADADEESTKTEYPSEASSKHDETMGTTHNHKDMKKSDRAGKLTDEEIDEMGELARRYLLLSREEKKRLKDMFKRYQHMMKEEEKLKKSKPGRVKEPKYNLFKKARKQKDHKAQLDNLEKYKGYKPKNVKPWWALTTDKHDEAIHHRNELAPTGEEGVETKRKIRKRCGPIPLWVYLIIEATKINKAKKKAKKEEERQKKERESRRPIGPGLPIVPINTDFLRNQLAAQRQKDSLYSKQKTKMEEEKFPNVPLRDKPKPWSEDKTSKAFNEKPSEEKESQKNKGSGLNDKPNSSALRQKNDKENKQKSEVQPNTASEHSKDEDSNQNKNSLTARSVLKPILLPPSSWRHRYYSEEAKANRAAEMKENIQKVEEKELQKENIDEDPMDSAAGHTPSERKGDYSQGQEEQTNTASEDSNDGHSNQSKNSLIARSFPDPDHVVNTIKTCTRVRERRIQMAYFNFVKAMQQGQEHQIKKAYFDLQKAVRYPLQQGQRGNTSRGRASAKSKHLNDIDD</sequence>
<feature type="region of interest" description="Disordered" evidence="1">
    <location>
        <begin position="271"/>
        <end position="300"/>
    </location>
</feature>
<feature type="chain" id="PRO_5014415903" evidence="2">
    <location>
        <begin position="23"/>
        <end position="597"/>
    </location>
</feature>
<feature type="compositionally biased region" description="Basic and acidic residues" evidence="1">
    <location>
        <begin position="119"/>
        <end position="128"/>
    </location>
</feature>
<keyword evidence="2" id="KW-0732">Signal</keyword>
<dbReference type="AlphaFoldDB" id="A0A2K0VXE0"/>
<feature type="compositionally biased region" description="Polar residues" evidence="1">
    <location>
        <begin position="366"/>
        <end position="381"/>
    </location>
</feature>
<feature type="region of interest" description="Disordered" evidence="1">
    <location>
        <begin position="572"/>
        <end position="597"/>
    </location>
</feature>
<comment type="caution">
    <text evidence="3">The sequence shown here is derived from an EMBL/GenBank/DDBJ whole genome shotgun (WGS) entry which is preliminary data.</text>
</comment>
<accession>A0A2K0VXE0</accession>
<feature type="compositionally biased region" description="Polar residues" evidence="1">
    <location>
        <begin position="486"/>
        <end position="513"/>
    </location>
</feature>
<evidence type="ECO:0000256" key="1">
    <source>
        <dbReference type="SAM" id="MobiDB-lite"/>
    </source>
</evidence>
<feature type="compositionally biased region" description="Basic and acidic residues" evidence="1">
    <location>
        <begin position="382"/>
        <end position="392"/>
    </location>
</feature>